<sequence>MATEDDTIFHDIESQESKDPSPPLVSDKGPIYHSHPTMLELSGHPILTDFGDMRLVEPMSTDWAMPDISRAPEVLLKLPWTDPVDIWSVGVMTLELLEGKNLFDPVDRENHQYVLPLALAQYIGYLGPPSLEMAKRSPLFSQYFDDQVRAQSADLLTDEWLMKPNDIMGLAFPSQEEPEPVS</sequence>
<dbReference type="GO" id="GO:0004674">
    <property type="term" value="F:protein serine/threonine kinase activity"/>
    <property type="evidence" value="ECO:0007669"/>
    <property type="project" value="UniProtKB-KW"/>
</dbReference>
<dbReference type="GO" id="GO:0005634">
    <property type="term" value="C:nucleus"/>
    <property type="evidence" value="ECO:0007669"/>
    <property type="project" value="TreeGrafter"/>
</dbReference>
<dbReference type="PANTHER" id="PTHR45646">
    <property type="entry name" value="SERINE/THREONINE-PROTEIN KINASE DOA-RELATED"/>
    <property type="match status" value="1"/>
</dbReference>
<dbReference type="InterPro" id="IPR051175">
    <property type="entry name" value="CLK_kinases"/>
</dbReference>
<gene>
    <name evidence="8" type="ORF">BU16DRAFT_556191</name>
</gene>
<dbReference type="PROSITE" id="PS50011">
    <property type="entry name" value="PROTEIN_KINASE_DOM"/>
    <property type="match status" value="1"/>
</dbReference>
<keyword evidence="4" id="KW-0418">Kinase</keyword>
<organism evidence="8 9">
    <name type="scientific">Lophium mytilinum</name>
    <dbReference type="NCBI Taxonomy" id="390894"/>
    <lineage>
        <taxon>Eukaryota</taxon>
        <taxon>Fungi</taxon>
        <taxon>Dikarya</taxon>
        <taxon>Ascomycota</taxon>
        <taxon>Pezizomycotina</taxon>
        <taxon>Dothideomycetes</taxon>
        <taxon>Pleosporomycetidae</taxon>
        <taxon>Mytilinidiales</taxon>
        <taxon>Mytilinidiaceae</taxon>
        <taxon>Lophium</taxon>
    </lineage>
</organism>
<evidence type="ECO:0000256" key="5">
    <source>
        <dbReference type="ARBA" id="ARBA00022840"/>
    </source>
</evidence>
<dbReference type="GO" id="GO:0043484">
    <property type="term" value="P:regulation of RNA splicing"/>
    <property type="evidence" value="ECO:0007669"/>
    <property type="project" value="TreeGrafter"/>
</dbReference>
<evidence type="ECO:0000256" key="6">
    <source>
        <dbReference type="SAM" id="MobiDB-lite"/>
    </source>
</evidence>
<keyword evidence="9" id="KW-1185">Reference proteome</keyword>
<dbReference type="PANTHER" id="PTHR45646:SF11">
    <property type="entry name" value="SERINE_THREONINE-PROTEIN KINASE DOA"/>
    <property type="match status" value="1"/>
</dbReference>
<proteinExistence type="predicted"/>
<dbReference type="InterPro" id="IPR000719">
    <property type="entry name" value="Prot_kinase_dom"/>
</dbReference>
<keyword evidence="2" id="KW-0808">Transferase</keyword>
<accession>A0A6A6RE27</accession>
<dbReference type="EMBL" id="MU004182">
    <property type="protein sequence ID" value="KAF2501717.1"/>
    <property type="molecule type" value="Genomic_DNA"/>
</dbReference>
<evidence type="ECO:0000313" key="8">
    <source>
        <dbReference type="EMBL" id="KAF2501717.1"/>
    </source>
</evidence>
<evidence type="ECO:0000256" key="2">
    <source>
        <dbReference type="ARBA" id="ARBA00022679"/>
    </source>
</evidence>
<keyword evidence="1" id="KW-0723">Serine/threonine-protein kinase</keyword>
<dbReference type="Gene3D" id="1.10.510.10">
    <property type="entry name" value="Transferase(Phosphotransferase) domain 1"/>
    <property type="match status" value="1"/>
</dbReference>
<keyword evidence="3" id="KW-0547">Nucleotide-binding</keyword>
<feature type="compositionally biased region" description="Basic and acidic residues" evidence="6">
    <location>
        <begin position="7"/>
        <end position="19"/>
    </location>
</feature>
<dbReference type="Pfam" id="PF00069">
    <property type="entry name" value="Pkinase"/>
    <property type="match status" value="1"/>
</dbReference>
<dbReference type="GO" id="GO:0005524">
    <property type="term" value="F:ATP binding"/>
    <property type="evidence" value="ECO:0007669"/>
    <property type="project" value="UniProtKB-KW"/>
</dbReference>
<protein>
    <recommendedName>
        <fullName evidence="7">Protein kinase domain-containing protein</fullName>
    </recommendedName>
</protein>
<dbReference type="OrthoDB" id="5979581at2759"/>
<dbReference type="InterPro" id="IPR011009">
    <property type="entry name" value="Kinase-like_dom_sf"/>
</dbReference>
<dbReference type="SUPFAM" id="SSF56112">
    <property type="entry name" value="Protein kinase-like (PK-like)"/>
    <property type="match status" value="1"/>
</dbReference>
<reference evidence="8" key="1">
    <citation type="journal article" date="2020" name="Stud. Mycol.">
        <title>101 Dothideomycetes genomes: a test case for predicting lifestyles and emergence of pathogens.</title>
        <authorList>
            <person name="Haridas S."/>
            <person name="Albert R."/>
            <person name="Binder M."/>
            <person name="Bloem J."/>
            <person name="Labutti K."/>
            <person name="Salamov A."/>
            <person name="Andreopoulos B."/>
            <person name="Baker S."/>
            <person name="Barry K."/>
            <person name="Bills G."/>
            <person name="Bluhm B."/>
            <person name="Cannon C."/>
            <person name="Castanera R."/>
            <person name="Culley D."/>
            <person name="Daum C."/>
            <person name="Ezra D."/>
            <person name="Gonzalez J."/>
            <person name="Henrissat B."/>
            <person name="Kuo A."/>
            <person name="Liang C."/>
            <person name="Lipzen A."/>
            <person name="Lutzoni F."/>
            <person name="Magnuson J."/>
            <person name="Mondo S."/>
            <person name="Nolan M."/>
            <person name="Ohm R."/>
            <person name="Pangilinan J."/>
            <person name="Park H.-J."/>
            <person name="Ramirez L."/>
            <person name="Alfaro M."/>
            <person name="Sun H."/>
            <person name="Tritt A."/>
            <person name="Yoshinaga Y."/>
            <person name="Zwiers L.-H."/>
            <person name="Turgeon B."/>
            <person name="Goodwin S."/>
            <person name="Spatafora J."/>
            <person name="Crous P."/>
            <person name="Grigoriev I."/>
        </authorList>
    </citation>
    <scope>NUCLEOTIDE SEQUENCE</scope>
    <source>
        <strain evidence="8">CBS 269.34</strain>
    </source>
</reference>
<evidence type="ECO:0000313" key="9">
    <source>
        <dbReference type="Proteomes" id="UP000799750"/>
    </source>
</evidence>
<feature type="region of interest" description="Disordered" evidence="6">
    <location>
        <begin position="1"/>
        <end position="26"/>
    </location>
</feature>
<evidence type="ECO:0000256" key="1">
    <source>
        <dbReference type="ARBA" id="ARBA00022527"/>
    </source>
</evidence>
<evidence type="ECO:0000256" key="4">
    <source>
        <dbReference type="ARBA" id="ARBA00022777"/>
    </source>
</evidence>
<name>A0A6A6RE27_9PEZI</name>
<keyword evidence="5" id="KW-0067">ATP-binding</keyword>
<dbReference type="Proteomes" id="UP000799750">
    <property type="component" value="Unassembled WGS sequence"/>
</dbReference>
<evidence type="ECO:0000259" key="7">
    <source>
        <dbReference type="PROSITE" id="PS50011"/>
    </source>
</evidence>
<feature type="domain" description="Protein kinase" evidence="7">
    <location>
        <begin position="1"/>
        <end position="161"/>
    </location>
</feature>
<evidence type="ECO:0000256" key="3">
    <source>
        <dbReference type="ARBA" id="ARBA00022741"/>
    </source>
</evidence>
<dbReference type="AlphaFoldDB" id="A0A6A6RE27"/>